<evidence type="ECO:0000313" key="2">
    <source>
        <dbReference type="EMBL" id="KAI7796088.1"/>
    </source>
</evidence>
<protein>
    <submittedName>
        <fullName evidence="2">Uncharacterized protein</fullName>
    </submittedName>
</protein>
<feature type="region of interest" description="Disordered" evidence="1">
    <location>
        <begin position="1"/>
        <end position="24"/>
    </location>
</feature>
<feature type="compositionally biased region" description="Pro residues" evidence="1">
    <location>
        <begin position="13"/>
        <end position="24"/>
    </location>
</feature>
<sequence>MTRRPSPHTLPVKTPPPSEQTPPTGCPVPFFPPTLAENSAFNWLKRKLFPAFFSLIWMRFIKCCCPLSDLDQSHYQCSCKLMAERAGRRVTLNTTAVPSSDKDLIKACCCHCCCFRSIMEIFHQHHCFICSGTSHKTPTKR</sequence>
<comment type="caution">
    <text evidence="2">The sequence shown here is derived from an EMBL/GenBank/DDBJ whole genome shotgun (WGS) entry which is preliminary data.</text>
</comment>
<reference evidence="2" key="1">
    <citation type="submission" date="2021-02" db="EMBL/GenBank/DDBJ databases">
        <title>Comparative genomics reveals that relaxation of natural selection precedes convergent phenotypic evolution of cavefish.</title>
        <authorList>
            <person name="Peng Z."/>
        </authorList>
    </citation>
    <scope>NUCLEOTIDE SEQUENCE</scope>
    <source>
        <tissue evidence="2">Muscle</tissue>
    </source>
</reference>
<organism evidence="2 3">
    <name type="scientific">Triplophysa rosa</name>
    <name type="common">Cave loach</name>
    <dbReference type="NCBI Taxonomy" id="992332"/>
    <lineage>
        <taxon>Eukaryota</taxon>
        <taxon>Metazoa</taxon>
        <taxon>Chordata</taxon>
        <taxon>Craniata</taxon>
        <taxon>Vertebrata</taxon>
        <taxon>Euteleostomi</taxon>
        <taxon>Actinopterygii</taxon>
        <taxon>Neopterygii</taxon>
        <taxon>Teleostei</taxon>
        <taxon>Ostariophysi</taxon>
        <taxon>Cypriniformes</taxon>
        <taxon>Nemacheilidae</taxon>
        <taxon>Triplophysa</taxon>
    </lineage>
</organism>
<proteinExistence type="predicted"/>
<dbReference type="EMBL" id="JAFHDT010000019">
    <property type="protein sequence ID" value="KAI7796088.1"/>
    <property type="molecule type" value="Genomic_DNA"/>
</dbReference>
<name>A0A9W7TGL0_TRIRA</name>
<keyword evidence="3" id="KW-1185">Reference proteome</keyword>
<evidence type="ECO:0000313" key="3">
    <source>
        <dbReference type="Proteomes" id="UP001059041"/>
    </source>
</evidence>
<gene>
    <name evidence="2" type="ORF">IRJ41_013826</name>
</gene>
<evidence type="ECO:0000256" key="1">
    <source>
        <dbReference type="SAM" id="MobiDB-lite"/>
    </source>
</evidence>
<accession>A0A9W7TGL0</accession>
<dbReference type="Proteomes" id="UP001059041">
    <property type="component" value="Linkage Group LG19"/>
</dbReference>
<dbReference type="AlphaFoldDB" id="A0A9W7TGL0"/>